<proteinExistence type="predicted"/>
<dbReference type="InterPro" id="IPR021401">
    <property type="entry name" value="DUF3040"/>
</dbReference>
<keyword evidence="1" id="KW-1133">Transmembrane helix</keyword>
<reference evidence="2 3" key="1">
    <citation type="submission" date="2020-10" db="EMBL/GenBank/DDBJ databases">
        <title>Sequencing the genomes of 1000 actinobacteria strains.</title>
        <authorList>
            <person name="Klenk H.-P."/>
        </authorList>
    </citation>
    <scope>NUCLEOTIDE SEQUENCE [LARGE SCALE GENOMIC DNA]</scope>
    <source>
        <strain evidence="2 3">DSM 43748</strain>
    </source>
</reference>
<name>A0ABR9KB61_9ACTN</name>
<comment type="caution">
    <text evidence="2">The sequence shown here is derived from an EMBL/GenBank/DDBJ whole genome shotgun (WGS) entry which is preliminary data.</text>
</comment>
<keyword evidence="1" id="KW-0472">Membrane</keyword>
<dbReference type="EMBL" id="JADBEF010000001">
    <property type="protein sequence ID" value="MBE1559250.1"/>
    <property type="molecule type" value="Genomic_DNA"/>
</dbReference>
<gene>
    <name evidence="2" type="ORF">H4W81_002029</name>
</gene>
<keyword evidence="3" id="KW-1185">Reference proteome</keyword>
<evidence type="ECO:0000256" key="1">
    <source>
        <dbReference type="SAM" id="Phobius"/>
    </source>
</evidence>
<evidence type="ECO:0000313" key="3">
    <source>
        <dbReference type="Proteomes" id="UP000661607"/>
    </source>
</evidence>
<protein>
    <recommendedName>
        <fullName evidence="4">DUF3040 domain-containing protein</fullName>
    </recommendedName>
</protein>
<evidence type="ECO:0008006" key="4">
    <source>
        <dbReference type="Google" id="ProtNLM"/>
    </source>
</evidence>
<dbReference type="RefSeq" id="WP_192774554.1">
    <property type="nucleotide sequence ID" value="NZ_BAAASY010000001.1"/>
</dbReference>
<evidence type="ECO:0000313" key="2">
    <source>
        <dbReference type="EMBL" id="MBE1559250.1"/>
    </source>
</evidence>
<sequence length="81" mass="8990">MSLSWKEWRSLADLEQSLAHDDPEFVRRVEAIYRVECGGEVAPQGDWSALRLWLARARTALLWLGLVAVLMGLVLAVVAAG</sequence>
<feature type="transmembrane region" description="Helical" evidence="1">
    <location>
        <begin position="60"/>
        <end position="80"/>
    </location>
</feature>
<accession>A0ABR9KB61</accession>
<organism evidence="2 3">
    <name type="scientific">Nonomuraea africana</name>
    <dbReference type="NCBI Taxonomy" id="46171"/>
    <lineage>
        <taxon>Bacteria</taxon>
        <taxon>Bacillati</taxon>
        <taxon>Actinomycetota</taxon>
        <taxon>Actinomycetes</taxon>
        <taxon>Streptosporangiales</taxon>
        <taxon>Streptosporangiaceae</taxon>
        <taxon>Nonomuraea</taxon>
    </lineage>
</organism>
<dbReference type="Pfam" id="PF11239">
    <property type="entry name" value="DUF3040"/>
    <property type="match status" value="1"/>
</dbReference>
<dbReference type="Proteomes" id="UP000661607">
    <property type="component" value="Unassembled WGS sequence"/>
</dbReference>
<keyword evidence="1" id="KW-0812">Transmembrane</keyword>